<keyword evidence="9" id="KW-1185">Reference proteome</keyword>
<evidence type="ECO:0000259" key="6">
    <source>
        <dbReference type="PROSITE" id="PS00715"/>
    </source>
</evidence>
<dbReference type="Gramene" id="CDF40722">
    <property type="protein sequence ID" value="CDF40722"/>
    <property type="gene ID" value="CHC_T00007368001"/>
</dbReference>
<dbReference type="KEGG" id="ccp:CHC_T00007368001"/>
<keyword evidence="2" id="KW-0805">Transcription regulation</keyword>
<gene>
    <name evidence="8" type="ORF">CHC_T00007368001</name>
</gene>
<feature type="domain" description="RNA polymerase sigma-70" evidence="7">
    <location>
        <begin position="384"/>
        <end position="410"/>
    </location>
</feature>
<dbReference type="PANTHER" id="PTHR30603:SF47">
    <property type="entry name" value="RNA POLYMERASE SIGMA FACTOR SIGD, CHLOROPLASTIC"/>
    <property type="match status" value="1"/>
</dbReference>
<dbReference type="Proteomes" id="UP000012073">
    <property type="component" value="Unassembled WGS sequence"/>
</dbReference>
<reference evidence="9" key="1">
    <citation type="journal article" date="2013" name="Proc. Natl. Acad. Sci. U.S.A.">
        <title>Genome structure and metabolic features in the red seaweed Chondrus crispus shed light on evolution of the Archaeplastida.</title>
        <authorList>
            <person name="Collen J."/>
            <person name="Porcel B."/>
            <person name="Carre W."/>
            <person name="Ball S.G."/>
            <person name="Chaparro C."/>
            <person name="Tonon T."/>
            <person name="Barbeyron T."/>
            <person name="Michel G."/>
            <person name="Noel B."/>
            <person name="Valentin K."/>
            <person name="Elias M."/>
            <person name="Artiguenave F."/>
            <person name="Arun A."/>
            <person name="Aury J.M."/>
            <person name="Barbosa-Neto J.F."/>
            <person name="Bothwell J.H."/>
            <person name="Bouget F.Y."/>
            <person name="Brillet L."/>
            <person name="Cabello-Hurtado F."/>
            <person name="Capella-Gutierrez S."/>
            <person name="Charrier B."/>
            <person name="Cladiere L."/>
            <person name="Cock J.M."/>
            <person name="Coelho S.M."/>
            <person name="Colleoni C."/>
            <person name="Czjzek M."/>
            <person name="Da Silva C."/>
            <person name="Delage L."/>
            <person name="Denoeud F."/>
            <person name="Deschamps P."/>
            <person name="Dittami S.M."/>
            <person name="Gabaldon T."/>
            <person name="Gachon C.M."/>
            <person name="Groisillier A."/>
            <person name="Herve C."/>
            <person name="Jabbari K."/>
            <person name="Katinka M."/>
            <person name="Kloareg B."/>
            <person name="Kowalczyk N."/>
            <person name="Labadie K."/>
            <person name="Leblanc C."/>
            <person name="Lopez P.J."/>
            <person name="McLachlan D.H."/>
            <person name="Meslet-Cladiere L."/>
            <person name="Moustafa A."/>
            <person name="Nehr Z."/>
            <person name="Nyvall Collen P."/>
            <person name="Panaud O."/>
            <person name="Partensky F."/>
            <person name="Poulain J."/>
            <person name="Rensing S.A."/>
            <person name="Rousvoal S."/>
            <person name="Samson G."/>
            <person name="Symeonidi A."/>
            <person name="Weissenbach J."/>
            <person name="Zambounis A."/>
            <person name="Wincker P."/>
            <person name="Boyen C."/>
        </authorList>
    </citation>
    <scope>NUCLEOTIDE SEQUENCE [LARGE SCALE GENOMIC DNA]</scope>
    <source>
        <strain evidence="9">cv. Stackhouse</strain>
    </source>
</reference>
<dbReference type="EMBL" id="HG002236">
    <property type="protein sequence ID" value="CDF40722.1"/>
    <property type="molecule type" value="Genomic_DNA"/>
</dbReference>
<dbReference type="RefSeq" id="XP_005711016.1">
    <property type="nucleotide sequence ID" value="XM_005710959.1"/>
</dbReference>
<comment type="similarity">
    <text evidence="1">Belongs to the sigma-70 factor family.</text>
</comment>
<dbReference type="InterPro" id="IPR000943">
    <property type="entry name" value="RNA_pol_sigma70"/>
</dbReference>
<dbReference type="PRINTS" id="PR00046">
    <property type="entry name" value="SIGMA70FCT"/>
</dbReference>
<evidence type="ECO:0000313" key="9">
    <source>
        <dbReference type="Proteomes" id="UP000012073"/>
    </source>
</evidence>
<dbReference type="OrthoDB" id="206108at2759"/>
<dbReference type="Pfam" id="PF04545">
    <property type="entry name" value="Sigma70_r4"/>
    <property type="match status" value="1"/>
</dbReference>
<dbReference type="GeneID" id="17318735"/>
<dbReference type="InterPro" id="IPR014284">
    <property type="entry name" value="RNA_pol_sigma-70_dom"/>
</dbReference>
<organism evidence="8 9">
    <name type="scientific">Chondrus crispus</name>
    <name type="common">Carrageen Irish moss</name>
    <name type="synonym">Polymorpha crispa</name>
    <dbReference type="NCBI Taxonomy" id="2769"/>
    <lineage>
        <taxon>Eukaryota</taxon>
        <taxon>Rhodophyta</taxon>
        <taxon>Florideophyceae</taxon>
        <taxon>Rhodymeniophycidae</taxon>
        <taxon>Gigartinales</taxon>
        <taxon>Gigartinaceae</taxon>
        <taxon>Chondrus</taxon>
    </lineage>
</organism>
<dbReference type="PhylomeDB" id="R7QQE4"/>
<accession>R7QQE4</accession>
<keyword evidence="5" id="KW-0804">Transcription</keyword>
<dbReference type="InterPro" id="IPR036388">
    <property type="entry name" value="WH-like_DNA-bd_sf"/>
</dbReference>
<dbReference type="AlphaFoldDB" id="R7QQE4"/>
<sequence length="425" mass="47917">MAPAVAFSPMPVPSSPFLRTVPPPTRLRIPPVIRRARRTSMVLAAPKPITSVAPASSKQASPVRRPFNDGRSDLSDGGLLAYLKEIGSVDLLEGHEVVECARHVRLLLHWEGIKRELDAAPVPKEGGEAEPCDVPISARYSRATKDRDSPAVRSASLQEWAAACDQDPHQFEADLNRARMYKDRLVRANLRLVVSIAKKYSNNGISLADLIQEGSLGLIRGAEKFDHTKGFRFATYASWWIRQAIQRAISDSSRVIRLPTHVNDIAKKAKRIRRDFERENNRPLTNSELARMLEIKEERLSFILNKTLETDTVSLDVPLFGNNFDHGKSVSLGDMIENPTASPEEAVSAGLLRDDIENVLLMLTPKEREVLRMRYGFDDGKSKNFEEIGAIYCVPPNRIRQIEARAIRKLRHPNFHRCLIDWRLE</sequence>
<dbReference type="InterPro" id="IPR013325">
    <property type="entry name" value="RNA_pol_sigma_r2"/>
</dbReference>
<dbReference type="GO" id="GO:0006352">
    <property type="term" value="P:DNA-templated transcription initiation"/>
    <property type="evidence" value="ECO:0007669"/>
    <property type="project" value="InterPro"/>
</dbReference>
<dbReference type="OMA" id="GHEVVEC"/>
<keyword evidence="4" id="KW-0238">DNA-binding</keyword>
<dbReference type="NCBIfam" id="TIGR02937">
    <property type="entry name" value="sigma70-ECF"/>
    <property type="match status" value="1"/>
</dbReference>
<dbReference type="Gene3D" id="1.10.601.10">
    <property type="entry name" value="RNA Polymerase Primary Sigma Factor"/>
    <property type="match status" value="1"/>
</dbReference>
<feature type="domain" description="RNA polymerase sigma-70" evidence="6">
    <location>
        <begin position="209"/>
        <end position="222"/>
    </location>
</feature>
<evidence type="ECO:0000313" key="8">
    <source>
        <dbReference type="EMBL" id="CDF40722.1"/>
    </source>
</evidence>
<evidence type="ECO:0000256" key="1">
    <source>
        <dbReference type="ARBA" id="ARBA00007788"/>
    </source>
</evidence>
<evidence type="ECO:0000256" key="5">
    <source>
        <dbReference type="ARBA" id="ARBA00023163"/>
    </source>
</evidence>
<evidence type="ECO:0000256" key="2">
    <source>
        <dbReference type="ARBA" id="ARBA00023015"/>
    </source>
</evidence>
<dbReference type="SUPFAM" id="SSF88946">
    <property type="entry name" value="Sigma2 domain of RNA polymerase sigma factors"/>
    <property type="match status" value="1"/>
</dbReference>
<dbReference type="SUPFAM" id="SSF88659">
    <property type="entry name" value="Sigma3 and sigma4 domains of RNA polymerase sigma factors"/>
    <property type="match status" value="2"/>
</dbReference>
<dbReference type="GO" id="GO:0016987">
    <property type="term" value="F:sigma factor activity"/>
    <property type="evidence" value="ECO:0007669"/>
    <property type="project" value="UniProtKB-KW"/>
</dbReference>
<dbReference type="PROSITE" id="PS00716">
    <property type="entry name" value="SIGMA70_2"/>
    <property type="match status" value="1"/>
</dbReference>
<name>R7QQE4_CHOCR</name>
<proteinExistence type="inferred from homology"/>
<evidence type="ECO:0000256" key="4">
    <source>
        <dbReference type="ARBA" id="ARBA00023125"/>
    </source>
</evidence>
<dbReference type="PANTHER" id="PTHR30603">
    <property type="entry name" value="RNA POLYMERASE SIGMA FACTOR RPO"/>
    <property type="match status" value="1"/>
</dbReference>
<dbReference type="GO" id="GO:0003677">
    <property type="term" value="F:DNA binding"/>
    <property type="evidence" value="ECO:0007669"/>
    <property type="project" value="UniProtKB-KW"/>
</dbReference>
<dbReference type="InterPro" id="IPR013324">
    <property type="entry name" value="RNA_pol_sigma_r3/r4-like"/>
</dbReference>
<evidence type="ECO:0000256" key="3">
    <source>
        <dbReference type="ARBA" id="ARBA00023082"/>
    </source>
</evidence>
<dbReference type="PROSITE" id="PS00715">
    <property type="entry name" value="SIGMA70_1"/>
    <property type="match status" value="1"/>
</dbReference>
<dbReference type="InterPro" id="IPR050239">
    <property type="entry name" value="Sigma-70_RNA_pol_init_factors"/>
</dbReference>
<dbReference type="Pfam" id="PF04542">
    <property type="entry name" value="Sigma70_r2"/>
    <property type="match status" value="1"/>
</dbReference>
<protein>
    <recommendedName>
        <fullName evidence="6 7">RNA polymerase sigma-70 domain-containing protein</fullName>
    </recommendedName>
</protein>
<keyword evidence="3" id="KW-0731">Sigma factor</keyword>
<evidence type="ECO:0000259" key="7">
    <source>
        <dbReference type="PROSITE" id="PS00716"/>
    </source>
</evidence>
<dbReference type="Gene3D" id="1.10.10.10">
    <property type="entry name" value="Winged helix-like DNA-binding domain superfamily/Winged helix DNA-binding domain"/>
    <property type="match status" value="2"/>
</dbReference>
<dbReference type="InterPro" id="IPR007627">
    <property type="entry name" value="RNA_pol_sigma70_r2"/>
</dbReference>
<dbReference type="InterPro" id="IPR007630">
    <property type="entry name" value="RNA_pol_sigma70_r4"/>
</dbReference>
<dbReference type="CDD" id="cd06171">
    <property type="entry name" value="Sigma70_r4"/>
    <property type="match status" value="1"/>
</dbReference>